<keyword evidence="2" id="KW-1133">Transmembrane helix</keyword>
<evidence type="ECO:0000256" key="1">
    <source>
        <dbReference type="SAM" id="MobiDB-lite"/>
    </source>
</evidence>
<dbReference type="PANTHER" id="PTHR12507">
    <property type="entry name" value="REDUCED GROWTH PHENOTYPE 1 RGP1, YEAST -RELATED"/>
    <property type="match status" value="1"/>
</dbReference>
<keyword evidence="2" id="KW-0472">Membrane</keyword>
<organism evidence="3 4">
    <name type="scientific">Citrus sinensis</name>
    <name type="common">Sweet orange</name>
    <name type="synonym">Citrus aurantium var. sinensis</name>
    <dbReference type="NCBI Taxonomy" id="2711"/>
    <lineage>
        <taxon>Eukaryota</taxon>
        <taxon>Viridiplantae</taxon>
        <taxon>Streptophyta</taxon>
        <taxon>Embryophyta</taxon>
        <taxon>Tracheophyta</taxon>
        <taxon>Spermatophyta</taxon>
        <taxon>Magnoliopsida</taxon>
        <taxon>eudicotyledons</taxon>
        <taxon>Gunneridae</taxon>
        <taxon>Pentapetalae</taxon>
        <taxon>rosids</taxon>
        <taxon>malvids</taxon>
        <taxon>Sapindales</taxon>
        <taxon>Rutaceae</taxon>
        <taxon>Aurantioideae</taxon>
        <taxon>Citrus</taxon>
    </lineage>
</organism>
<reference evidence="3 4" key="1">
    <citation type="submission" date="2014-04" db="EMBL/GenBank/DDBJ databases">
        <authorList>
            <consortium name="International Citrus Genome Consortium"/>
            <person name="Gmitter F."/>
            <person name="Chen C."/>
            <person name="Farmerie W."/>
            <person name="Harkins T."/>
            <person name="Desany B."/>
            <person name="Mohiuddin M."/>
            <person name="Kodira C."/>
            <person name="Borodovsky M."/>
            <person name="Lomsadze A."/>
            <person name="Burns P."/>
            <person name="Jenkins J."/>
            <person name="Prochnik S."/>
            <person name="Shu S."/>
            <person name="Chapman J."/>
            <person name="Pitluck S."/>
            <person name="Schmutz J."/>
            <person name="Rokhsar D."/>
        </authorList>
    </citation>
    <scope>NUCLEOTIDE SEQUENCE</scope>
</reference>
<evidence type="ECO:0000313" key="4">
    <source>
        <dbReference type="Proteomes" id="UP000027120"/>
    </source>
</evidence>
<dbReference type="InterPro" id="IPR014848">
    <property type="entry name" value="Rgp1"/>
</dbReference>
<feature type="transmembrane region" description="Helical" evidence="2">
    <location>
        <begin position="20"/>
        <end position="49"/>
    </location>
</feature>
<proteinExistence type="predicted"/>
<dbReference type="AlphaFoldDB" id="A0A067EPE0"/>
<dbReference type="Pfam" id="PF08737">
    <property type="entry name" value="Rgp1"/>
    <property type="match status" value="1"/>
</dbReference>
<feature type="region of interest" description="Disordered" evidence="1">
    <location>
        <begin position="276"/>
        <end position="301"/>
    </location>
</feature>
<dbReference type="Proteomes" id="UP000027120">
    <property type="component" value="Unassembled WGS sequence"/>
</dbReference>
<gene>
    <name evidence="3" type="ORF">CISIN_1g008822mg</name>
</gene>
<evidence type="ECO:0000313" key="3">
    <source>
        <dbReference type="EMBL" id="KDO52766.1"/>
    </source>
</evidence>
<accession>A0A067EPE0</accession>
<protein>
    <recommendedName>
        <fullName evidence="5">Reduced growth phenotype protein 1</fullName>
    </recommendedName>
</protein>
<keyword evidence="4" id="KW-1185">Reference proteome</keyword>
<name>A0A067EPE0_CITSI</name>
<dbReference type="EMBL" id="KK785029">
    <property type="protein sequence ID" value="KDO52766.1"/>
    <property type="molecule type" value="Genomic_DNA"/>
</dbReference>
<sequence length="491" mass="55616">MVRYSEAAPRIQTKKRFCIFVIWLCYLLYTFYILVMRINMLFVELLFFFPGEFAFLDISASKLISNQIVSSDATKSYVIRTELPSIIPPSYRGTTIRYLYYVKSTLSARWLILENGLTQRESKRDLTQVEARLPLQIWVTQKGNGLLTEENQNDGIVPATTIQMDIYWKEMDGDSEWSRANDIYDGVEEGYESSRDEISSVSSYNPSKENLLKTFGSSLSLQSSTARSSTKDIPAFEGELMRLSSNVALPQLSAAEVLYDSSADVISPNKSAAVVSPSQQQKLTKPADDITGASPSPQAGVVEPAASEGFIRGRSYNIRMDDQVLLRFSPKNSESTYYFSDMIGGTLTFFHEEGARRCLEVLITLETSETINRWFVHPSRRNSPTITKIQSDHHEVVADLVQTSFLFSIPMDGPMSFSTPYVSVQWALRFEFLTTPKHVQWTRYEHPLLIEGRDKSEWVLPITVHAPPSGAPAGHNRNDKHFSLEPLWVRT</sequence>
<evidence type="ECO:0008006" key="5">
    <source>
        <dbReference type="Google" id="ProtNLM"/>
    </source>
</evidence>
<keyword evidence="2" id="KW-0812">Transmembrane</keyword>
<evidence type="ECO:0000256" key="2">
    <source>
        <dbReference type="SAM" id="Phobius"/>
    </source>
</evidence>